<keyword evidence="2" id="KW-1185">Reference proteome</keyword>
<gene>
    <name evidence="1" type="ORF">HUJ06_023434</name>
</gene>
<protein>
    <submittedName>
        <fullName evidence="1">Uncharacterized protein</fullName>
    </submittedName>
</protein>
<accession>A0A822XS52</accession>
<evidence type="ECO:0000313" key="2">
    <source>
        <dbReference type="Proteomes" id="UP000607653"/>
    </source>
</evidence>
<dbReference type="Proteomes" id="UP000607653">
    <property type="component" value="Unassembled WGS sequence"/>
</dbReference>
<dbReference type="EMBL" id="DUZY01000001">
    <property type="protein sequence ID" value="DAD21971.1"/>
    <property type="molecule type" value="Genomic_DNA"/>
</dbReference>
<proteinExistence type="predicted"/>
<comment type="caution">
    <text evidence="1">The sequence shown here is derived from an EMBL/GenBank/DDBJ whole genome shotgun (WGS) entry which is preliminary data.</text>
</comment>
<evidence type="ECO:0000313" key="1">
    <source>
        <dbReference type="EMBL" id="DAD21971.1"/>
    </source>
</evidence>
<name>A0A822XS52_NELNU</name>
<dbReference type="AlphaFoldDB" id="A0A822XS52"/>
<reference evidence="1 2" key="1">
    <citation type="journal article" date="2020" name="Mol. Biol. Evol.">
        <title>Distinct Expression and Methylation Patterns for Genes with Different Fates following a Single Whole-Genome Duplication in Flowering Plants.</title>
        <authorList>
            <person name="Shi T."/>
            <person name="Rahmani R.S."/>
            <person name="Gugger P.F."/>
            <person name="Wang M."/>
            <person name="Li H."/>
            <person name="Zhang Y."/>
            <person name="Li Z."/>
            <person name="Wang Q."/>
            <person name="Van de Peer Y."/>
            <person name="Marchal K."/>
            <person name="Chen J."/>
        </authorList>
    </citation>
    <scope>NUCLEOTIDE SEQUENCE [LARGE SCALE GENOMIC DNA]</scope>
    <source>
        <tissue evidence="1">Leaf</tissue>
    </source>
</reference>
<organism evidence="1 2">
    <name type="scientific">Nelumbo nucifera</name>
    <name type="common">Sacred lotus</name>
    <dbReference type="NCBI Taxonomy" id="4432"/>
    <lineage>
        <taxon>Eukaryota</taxon>
        <taxon>Viridiplantae</taxon>
        <taxon>Streptophyta</taxon>
        <taxon>Embryophyta</taxon>
        <taxon>Tracheophyta</taxon>
        <taxon>Spermatophyta</taxon>
        <taxon>Magnoliopsida</taxon>
        <taxon>Proteales</taxon>
        <taxon>Nelumbonaceae</taxon>
        <taxon>Nelumbo</taxon>
    </lineage>
</organism>
<sequence>MRPTGDVLALDWMAKIAKRERGQREKLFLL</sequence>